<evidence type="ECO:0000256" key="6">
    <source>
        <dbReference type="SAM" id="SignalP"/>
    </source>
</evidence>
<protein>
    <submittedName>
        <fullName evidence="8">PRKCSH domain-containing protein</fullName>
    </submittedName>
</protein>
<dbReference type="SUPFAM" id="SSF50911">
    <property type="entry name" value="Mannose 6-phosphate receptor domain"/>
    <property type="match status" value="1"/>
</dbReference>
<dbReference type="InterPro" id="IPR012913">
    <property type="entry name" value="OS9-like_dom"/>
</dbReference>
<dbReference type="InterPro" id="IPR009011">
    <property type="entry name" value="Man6P_isomerase_rcpt-bd_dom_sf"/>
</dbReference>
<dbReference type="InterPro" id="IPR045149">
    <property type="entry name" value="OS-9-like"/>
</dbReference>
<dbReference type="GO" id="GO:0030968">
    <property type="term" value="P:endoplasmic reticulum unfolded protein response"/>
    <property type="evidence" value="ECO:0007669"/>
    <property type="project" value="InterPro"/>
</dbReference>
<keyword evidence="4" id="KW-1015">Disulfide bond</keyword>
<dbReference type="AlphaFoldDB" id="A0AAX4NYN8"/>
<name>A0AAX4NYN8_9CHLO</name>
<dbReference type="InterPro" id="IPR044865">
    <property type="entry name" value="MRH_dom"/>
</dbReference>
<evidence type="ECO:0000256" key="1">
    <source>
        <dbReference type="ARBA" id="ARBA00004240"/>
    </source>
</evidence>
<evidence type="ECO:0000313" key="9">
    <source>
        <dbReference type="Proteomes" id="UP001472866"/>
    </source>
</evidence>
<evidence type="ECO:0000256" key="5">
    <source>
        <dbReference type="SAM" id="MobiDB-lite"/>
    </source>
</evidence>
<feature type="signal peptide" evidence="6">
    <location>
        <begin position="1"/>
        <end position="30"/>
    </location>
</feature>
<dbReference type="Proteomes" id="UP001472866">
    <property type="component" value="Chromosome 01"/>
</dbReference>
<proteinExistence type="predicted"/>
<evidence type="ECO:0000256" key="4">
    <source>
        <dbReference type="ARBA" id="ARBA00023157"/>
    </source>
</evidence>
<dbReference type="PANTHER" id="PTHR15414">
    <property type="entry name" value="OS-9-RELATED"/>
    <property type="match status" value="1"/>
</dbReference>
<feature type="domain" description="MRH" evidence="7">
    <location>
        <begin position="160"/>
        <end position="297"/>
    </location>
</feature>
<organism evidence="8 9">
    <name type="scientific">Chloropicon roscoffensis</name>
    <dbReference type="NCBI Taxonomy" id="1461544"/>
    <lineage>
        <taxon>Eukaryota</taxon>
        <taxon>Viridiplantae</taxon>
        <taxon>Chlorophyta</taxon>
        <taxon>Chloropicophyceae</taxon>
        <taxon>Chloropicales</taxon>
        <taxon>Chloropicaceae</taxon>
        <taxon>Chloropicon</taxon>
    </lineage>
</organism>
<gene>
    <name evidence="8" type="ORF">HKI87_01g07220</name>
</gene>
<dbReference type="GO" id="GO:0005788">
    <property type="term" value="C:endoplasmic reticulum lumen"/>
    <property type="evidence" value="ECO:0007669"/>
    <property type="project" value="TreeGrafter"/>
</dbReference>
<dbReference type="PROSITE" id="PS51914">
    <property type="entry name" value="MRH"/>
    <property type="match status" value="1"/>
</dbReference>
<keyword evidence="3" id="KW-0256">Endoplasmic reticulum</keyword>
<keyword evidence="9" id="KW-1185">Reference proteome</keyword>
<feature type="chain" id="PRO_5043825336" evidence="6">
    <location>
        <begin position="31"/>
        <end position="313"/>
    </location>
</feature>
<evidence type="ECO:0000313" key="8">
    <source>
        <dbReference type="EMBL" id="WZN59197.1"/>
    </source>
</evidence>
<comment type="subcellular location">
    <subcellularLocation>
        <location evidence="1">Endoplasmic reticulum</location>
    </subcellularLocation>
</comment>
<sequence length="313" mass="33539">MASLSRGWRGSWPRPLLLLLCAVLLLVASAVPTSAVPEPGLATTLAGEDAESEGEGTGPGATEPDEDRASSSEEDAHVLRENLVGHLKDAIENGKVKVLVQTKTVDKAADVVVMKGGSLDSFERDNQFIVGVSSAASPFPVEEVSSARKVVVTNFEGERLQCFVPIVQQGQEEGDEGGSEGEDVGDLAGLLGGDVGKCHRHQDGWWTYEVCPLVHVRQFHAEGEQGFNLGRFKRSLVEDRGVSLVYDSGDVCDVTGEMRETTVRFTCSGTASGIQKVVETSSCAYLVDFASQELCKVFPEQSPTLHNILCTKE</sequence>
<evidence type="ECO:0000256" key="3">
    <source>
        <dbReference type="ARBA" id="ARBA00022824"/>
    </source>
</evidence>
<dbReference type="EMBL" id="CP151501">
    <property type="protein sequence ID" value="WZN59197.1"/>
    <property type="molecule type" value="Genomic_DNA"/>
</dbReference>
<dbReference type="Gene3D" id="2.70.130.10">
    <property type="entry name" value="Mannose-6-phosphate receptor binding domain"/>
    <property type="match status" value="1"/>
</dbReference>
<reference evidence="8 9" key="1">
    <citation type="submission" date="2024-03" db="EMBL/GenBank/DDBJ databases">
        <title>Complete genome sequence of the green alga Chloropicon roscoffensis RCC1871.</title>
        <authorList>
            <person name="Lemieux C."/>
            <person name="Pombert J.-F."/>
            <person name="Otis C."/>
            <person name="Turmel M."/>
        </authorList>
    </citation>
    <scope>NUCLEOTIDE SEQUENCE [LARGE SCALE GENOMIC DNA]</scope>
    <source>
        <strain evidence="8 9">RCC1871</strain>
    </source>
</reference>
<accession>A0AAX4NYN8</accession>
<dbReference type="GO" id="GO:0030970">
    <property type="term" value="P:retrograde protein transport, ER to cytosol"/>
    <property type="evidence" value="ECO:0007669"/>
    <property type="project" value="TreeGrafter"/>
</dbReference>
<dbReference type="Pfam" id="PF07915">
    <property type="entry name" value="PRKCSH"/>
    <property type="match status" value="1"/>
</dbReference>
<evidence type="ECO:0000259" key="7">
    <source>
        <dbReference type="PROSITE" id="PS51914"/>
    </source>
</evidence>
<evidence type="ECO:0000256" key="2">
    <source>
        <dbReference type="ARBA" id="ARBA00022729"/>
    </source>
</evidence>
<keyword evidence="2 6" id="KW-0732">Signal</keyword>
<feature type="region of interest" description="Disordered" evidence="5">
    <location>
        <begin position="37"/>
        <end position="74"/>
    </location>
</feature>
<dbReference type="PANTHER" id="PTHR15414:SF0">
    <property type="entry name" value="ENDOPLASMIC RETICULUM LECTIN 1"/>
    <property type="match status" value="1"/>
</dbReference>